<reference evidence="1" key="1">
    <citation type="submission" date="2022-04" db="EMBL/GenBank/DDBJ databases">
        <title>A functionally conserved STORR gene fusion in Papaver species that diverged 16.8 million years ago.</title>
        <authorList>
            <person name="Catania T."/>
        </authorList>
    </citation>
    <scope>NUCLEOTIDE SEQUENCE</scope>
    <source>
        <strain evidence="1">S-188037</strain>
    </source>
</reference>
<dbReference type="Proteomes" id="UP001202328">
    <property type="component" value="Unassembled WGS sequence"/>
</dbReference>
<keyword evidence="2" id="KW-1185">Reference proteome</keyword>
<organism evidence="1 2">
    <name type="scientific">Papaver atlanticum</name>
    <dbReference type="NCBI Taxonomy" id="357466"/>
    <lineage>
        <taxon>Eukaryota</taxon>
        <taxon>Viridiplantae</taxon>
        <taxon>Streptophyta</taxon>
        <taxon>Embryophyta</taxon>
        <taxon>Tracheophyta</taxon>
        <taxon>Spermatophyta</taxon>
        <taxon>Magnoliopsida</taxon>
        <taxon>Ranunculales</taxon>
        <taxon>Papaveraceae</taxon>
        <taxon>Papaveroideae</taxon>
        <taxon>Papaver</taxon>
    </lineage>
</organism>
<dbReference type="EMBL" id="JAJJMB010010902">
    <property type="protein sequence ID" value="KAI3905916.1"/>
    <property type="molecule type" value="Genomic_DNA"/>
</dbReference>
<dbReference type="AlphaFoldDB" id="A0AAD4XEV2"/>
<sequence>MSSGHIRRIKGFNHCARTHMLDHHVISPCRSSKPTRNVPTESGWHYLAYPRCTKKFAGDDASEAKVDMPIARFVLRFEMEDNTGSTVFVTMDREVQKLVRHTASALIGGSILQ</sequence>
<evidence type="ECO:0000313" key="2">
    <source>
        <dbReference type="Proteomes" id="UP001202328"/>
    </source>
</evidence>
<evidence type="ECO:0000313" key="1">
    <source>
        <dbReference type="EMBL" id="KAI3905916.1"/>
    </source>
</evidence>
<comment type="caution">
    <text evidence="1">The sequence shown here is derived from an EMBL/GenBank/DDBJ whole genome shotgun (WGS) entry which is preliminary data.</text>
</comment>
<proteinExistence type="predicted"/>
<dbReference type="InterPro" id="IPR012340">
    <property type="entry name" value="NA-bd_OB-fold"/>
</dbReference>
<accession>A0AAD4XEV2</accession>
<gene>
    <name evidence="1" type="ORF">MKW98_030491</name>
</gene>
<name>A0AAD4XEV2_9MAGN</name>
<protein>
    <submittedName>
        <fullName evidence="1">Uncharacterized protein</fullName>
    </submittedName>
</protein>
<dbReference type="Gene3D" id="2.40.50.140">
    <property type="entry name" value="Nucleic acid-binding proteins"/>
    <property type="match status" value="1"/>
</dbReference>